<dbReference type="Gene3D" id="3.40.50.300">
    <property type="entry name" value="P-loop containing nucleotide triphosphate hydrolases"/>
    <property type="match status" value="1"/>
</dbReference>
<keyword evidence="11" id="KW-0732">Signal</keyword>
<evidence type="ECO:0000256" key="1">
    <source>
        <dbReference type="ARBA" id="ARBA00004141"/>
    </source>
</evidence>
<protein>
    <recommendedName>
        <fullName evidence="12">ABC transporter domain-containing protein</fullName>
    </recommendedName>
</protein>
<feature type="region of interest" description="Disordered" evidence="9">
    <location>
        <begin position="388"/>
        <end position="429"/>
    </location>
</feature>
<dbReference type="GO" id="GO:0005524">
    <property type="term" value="F:ATP binding"/>
    <property type="evidence" value="ECO:0007669"/>
    <property type="project" value="UniProtKB-KW"/>
</dbReference>
<dbReference type="Pfam" id="PF19055">
    <property type="entry name" value="ABC2_membrane_7"/>
    <property type="match status" value="2"/>
</dbReference>
<reference evidence="14" key="1">
    <citation type="journal article" date="2019" name="Gigascience">
        <title>De novo genome assembly of the endangered Acer yangbiense, a plant species with extremely small populations endemic to Yunnan Province, China.</title>
        <authorList>
            <person name="Yang J."/>
            <person name="Wariss H.M."/>
            <person name="Tao L."/>
            <person name="Zhang R."/>
            <person name="Yun Q."/>
            <person name="Hollingsworth P."/>
            <person name="Dao Z."/>
            <person name="Luo G."/>
            <person name="Guo H."/>
            <person name="Ma Y."/>
            <person name="Sun W."/>
        </authorList>
    </citation>
    <scope>NUCLEOTIDE SEQUENCE [LARGE SCALE GENOMIC DNA]</scope>
    <source>
        <strain evidence="14">cv. br00</strain>
    </source>
</reference>
<keyword evidence="8 10" id="KW-0472">Membrane</keyword>
<evidence type="ECO:0000256" key="10">
    <source>
        <dbReference type="SAM" id="Phobius"/>
    </source>
</evidence>
<dbReference type="GO" id="GO:0016020">
    <property type="term" value="C:membrane"/>
    <property type="evidence" value="ECO:0007669"/>
    <property type="project" value="UniProtKB-SubCell"/>
</dbReference>
<keyword evidence="7 10" id="KW-1133">Transmembrane helix</keyword>
<feature type="transmembrane region" description="Helical" evidence="10">
    <location>
        <begin position="309"/>
        <end position="330"/>
    </location>
</feature>
<feature type="transmembrane region" description="Helical" evidence="10">
    <location>
        <begin position="945"/>
        <end position="964"/>
    </location>
</feature>
<evidence type="ECO:0000256" key="9">
    <source>
        <dbReference type="SAM" id="MobiDB-lite"/>
    </source>
</evidence>
<dbReference type="Proteomes" id="UP000326939">
    <property type="component" value="Chromosome 6"/>
</dbReference>
<sequence>MSALKISSICWVSCFLLFLIVVFNLLPNAFGVDGDDYSQTGNPALLPIITDMIYKRLSNLSVVFGDDLMDRDITLRLCTAAEIKFYFSSLFGQGTTDQTHYLKPNKNCNLSSWPNGCEPGWGCGTNPNQKIDLYNSKDMPLRTRDCQPCSCPLGSYCPSAMLNKTTGMCTPYGYQIPPGNPNHTCGGADAWAPVAMSSEIFCSPGSYCPRTTLKLPCSSGYCFLSPKTQYITAGWAPLLKYVSFWLFLVIWTLAMFKNSVLKKKDSSFSSPPSPSSLLFIMFGEPMGSQSPTCFKLVTCHPNTANQNLHAYGIMLIAAVTTLLLIIVNCSDQALSTREKKAAKSREAAARQARETAQARERWKVAKNVAKKGGSGLQAQLSKTFSRRTSGFKAGAGKSQTESTVLPPMPSGTASASSEKAKKKEPSSLTKMMRALESDPDGQEGFNLEIGDKNIKKQMPKGKQLHSHSQIFKYAYGQIEKEKAMQQDQKNLTFSGVISMATDTDVKTRPVIEVAFKDLTLTLKGKKKHLMRCVTGKIMPGRVSAVMGPSGAGKTTFLSALAGKATGCTMTGSILINGKNESIFSYKKIIGFVPQDDIVHGNLTVEENLRFSARCRLSADMPKADKVLVVERVIEALGLQTVRDSVVGTVEKRGISGGQRKRVNVGLEMVMEPSLLILDEPTSGLDSSSSLLLIRALRREALEGVNICMVVHQPSYALFKMFDDFILLAKGGLTVYHGSAKKVEEYFAGLGITVPERVTPPDHYIDILEGIVKPNSNVTHEQLPIRWMLHNGYPVPPDMLHYADSIGATSSGLNSSAAESTEQSFAGDLWADVVSTVEIHRDHIEHNYLKSKDLSNRRTPGVSRQYRYFVGRICKQRLREARLQAVDYLILLLAGACLGTLAKVDDETFGSLGYTYTVIAVSLLCKIAALRSFTQDKLHYWRESESGISMYCVTGIAYIFAIYFAPGPAQLWSVLLPVVLTLVANQEQDSGLVRHLGYLCYPKWAMEAFVIANAERYSGVWLITRCNSLRENGYDLGHWGLCLQLLILAGLLSRFVAFFLLVTFQKK</sequence>
<feature type="transmembrane region" description="Helical" evidence="10">
    <location>
        <begin position="884"/>
        <end position="901"/>
    </location>
</feature>
<keyword evidence="4 10" id="KW-0812">Transmembrane</keyword>
<dbReference type="SUPFAM" id="SSF52540">
    <property type="entry name" value="P-loop containing nucleoside triphosphate hydrolases"/>
    <property type="match status" value="1"/>
</dbReference>
<dbReference type="InterPro" id="IPR017871">
    <property type="entry name" value="ABC_transporter-like_CS"/>
</dbReference>
<keyword evidence="6" id="KW-0067">ATP-binding</keyword>
<evidence type="ECO:0000256" key="3">
    <source>
        <dbReference type="ARBA" id="ARBA00022448"/>
    </source>
</evidence>
<dbReference type="InterPro" id="IPR043926">
    <property type="entry name" value="ABCG_dom"/>
</dbReference>
<dbReference type="PANTHER" id="PTHR48041">
    <property type="entry name" value="ABC TRANSPORTER G FAMILY MEMBER 28"/>
    <property type="match status" value="1"/>
</dbReference>
<dbReference type="InterPro" id="IPR027417">
    <property type="entry name" value="P-loop_NTPase"/>
</dbReference>
<evidence type="ECO:0000256" key="4">
    <source>
        <dbReference type="ARBA" id="ARBA00022692"/>
    </source>
</evidence>
<dbReference type="InterPro" id="IPR003593">
    <property type="entry name" value="AAA+_ATPase"/>
</dbReference>
<keyword evidence="14" id="KW-1185">Reference proteome</keyword>
<dbReference type="SMART" id="SM00382">
    <property type="entry name" value="AAA"/>
    <property type="match status" value="1"/>
</dbReference>
<feature type="domain" description="ABC transporter" evidence="12">
    <location>
        <begin position="513"/>
        <end position="755"/>
    </location>
</feature>
<comment type="caution">
    <text evidence="13">The sequence shown here is derived from an EMBL/GenBank/DDBJ whole genome shotgun (WGS) entry which is preliminary data.</text>
</comment>
<gene>
    <name evidence="13" type="ORF">DKX38_009698</name>
</gene>
<feature type="transmembrane region" description="Helical" evidence="10">
    <location>
        <begin position="913"/>
        <end position="933"/>
    </location>
</feature>
<dbReference type="AlphaFoldDB" id="A0A5N5MBE0"/>
<keyword evidence="3" id="KW-0813">Transport</keyword>
<dbReference type="PROSITE" id="PS50893">
    <property type="entry name" value="ABC_TRANSPORTER_2"/>
    <property type="match status" value="1"/>
</dbReference>
<name>A0A5N5MBE0_9ROSI</name>
<evidence type="ECO:0000313" key="14">
    <source>
        <dbReference type="Proteomes" id="UP000326939"/>
    </source>
</evidence>
<dbReference type="InterPro" id="IPR003439">
    <property type="entry name" value="ABC_transporter-like_ATP-bd"/>
</dbReference>
<dbReference type="GO" id="GO:0016887">
    <property type="term" value="F:ATP hydrolysis activity"/>
    <property type="evidence" value="ECO:0007669"/>
    <property type="project" value="InterPro"/>
</dbReference>
<accession>A0A5N5MBE0</accession>
<dbReference type="EMBL" id="VDCV01000006">
    <property type="protein sequence ID" value="KAB5552387.1"/>
    <property type="molecule type" value="Genomic_DNA"/>
</dbReference>
<feature type="signal peptide" evidence="11">
    <location>
        <begin position="1"/>
        <end position="31"/>
    </location>
</feature>
<dbReference type="PANTHER" id="PTHR48041:SF35">
    <property type="entry name" value="ABC TRANSPORTER DOMAIN-CONTAINING PROTEIN"/>
    <property type="match status" value="1"/>
</dbReference>
<comment type="subcellular location">
    <subcellularLocation>
        <location evidence="1">Membrane</location>
        <topology evidence="1">Multi-pass membrane protein</topology>
    </subcellularLocation>
</comment>
<organism evidence="13 14">
    <name type="scientific">Salix brachista</name>
    <dbReference type="NCBI Taxonomy" id="2182728"/>
    <lineage>
        <taxon>Eukaryota</taxon>
        <taxon>Viridiplantae</taxon>
        <taxon>Streptophyta</taxon>
        <taxon>Embryophyta</taxon>
        <taxon>Tracheophyta</taxon>
        <taxon>Spermatophyta</taxon>
        <taxon>Magnoliopsida</taxon>
        <taxon>eudicotyledons</taxon>
        <taxon>Gunneridae</taxon>
        <taxon>Pentapetalae</taxon>
        <taxon>rosids</taxon>
        <taxon>fabids</taxon>
        <taxon>Malpighiales</taxon>
        <taxon>Salicaceae</taxon>
        <taxon>Saliceae</taxon>
        <taxon>Salix</taxon>
    </lineage>
</organism>
<dbReference type="GO" id="GO:0140359">
    <property type="term" value="F:ABC-type transporter activity"/>
    <property type="evidence" value="ECO:0007669"/>
    <property type="project" value="InterPro"/>
</dbReference>
<keyword evidence="5" id="KW-0547">Nucleotide-binding</keyword>
<feature type="transmembrane region" description="Helical" evidence="10">
    <location>
        <begin position="238"/>
        <end position="256"/>
    </location>
</feature>
<feature type="chain" id="PRO_5024319889" description="ABC transporter domain-containing protein" evidence="11">
    <location>
        <begin position="32"/>
        <end position="1066"/>
    </location>
</feature>
<dbReference type="PROSITE" id="PS00211">
    <property type="entry name" value="ABC_TRANSPORTER_1"/>
    <property type="match status" value="1"/>
</dbReference>
<feature type="transmembrane region" description="Helical" evidence="10">
    <location>
        <begin position="1037"/>
        <end position="1061"/>
    </location>
</feature>
<evidence type="ECO:0000256" key="6">
    <source>
        <dbReference type="ARBA" id="ARBA00022840"/>
    </source>
</evidence>
<comment type="similarity">
    <text evidence="2">Belongs to the ABC transporter superfamily. ABCG family. Eye pigment precursor importer (TC 3.A.1.204) subfamily.</text>
</comment>
<evidence type="ECO:0000256" key="11">
    <source>
        <dbReference type="SAM" id="SignalP"/>
    </source>
</evidence>
<dbReference type="FunFam" id="3.40.50.300:FF:000367">
    <property type="entry name" value="ABC transporter G family member 24"/>
    <property type="match status" value="1"/>
</dbReference>
<evidence type="ECO:0000256" key="7">
    <source>
        <dbReference type="ARBA" id="ARBA00022989"/>
    </source>
</evidence>
<dbReference type="Pfam" id="PF00005">
    <property type="entry name" value="ABC_tran"/>
    <property type="match status" value="1"/>
</dbReference>
<evidence type="ECO:0000256" key="5">
    <source>
        <dbReference type="ARBA" id="ARBA00022741"/>
    </source>
</evidence>
<dbReference type="InterPro" id="IPR050352">
    <property type="entry name" value="ABCG_transporters"/>
</dbReference>
<dbReference type="CDD" id="cd03213">
    <property type="entry name" value="ABCG_EPDR"/>
    <property type="match status" value="1"/>
</dbReference>
<evidence type="ECO:0000313" key="13">
    <source>
        <dbReference type="EMBL" id="KAB5552387.1"/>
    </source>
</evidence>
<proteinExistence type="inferred from homology"/>
<evidence type="ECO:0000259" key="12">
    <source>
        <dbReference type="PROSITE" id="PS50893"/>
    </source>
</evidence>
<evidence type="ECO:0000256" key="8">
    <source>
        <dbReference type="ARBA" id="ARBA00023136"/>
    </source>
</evidence>
<evidence type="ECO:0000256" key="2">
    <source>
        <dbReference type="ARBA" id="ARBA00005814"/>
    </source>
</evidence>